<organism evidence="2 3">
    <name type="scientific">Paraburkholderia tropica</name>
    <dbReference type="NCBI Taxonomy" id="92647"/>
    <lineage>
        <taxon>Bacteria</taxon>
        <taxon>Pseudomonadati</taxon>
        <taxon>Pseudomonadota</taxon>
        <taxon>Betaproteobacteria</taxon>
        <taxon>Burkholderiales</taxon>
        <taxon>Burkholderiaceae</taxon>
        <taxon>Paraburkholderia</taxon>
    </lineage>
</organism>
<dbReference type="InterPro" id="IPR021549">
    <property type="entry name" value="DUF2894"/>
</dbReference>
<sequence>MLMNDDTPVAASTSVSARATLDAWREQGADRLDTVRYALIDALEQRASAHDGAARHVLDARIDTLIADYAARIEQAAATHAACAEDAVSAKDDPQRAFASLAADASRDARNGPPADLLDYFRDVWSKLSADQQVQQSLDQVPKNAGPLNSSSLVHRALLLMRELSPGYLRQFLAYADALSWIEDLNGGGAPLAKEAPRASAAKKTTRSRAK</sequence>
<gene>
    <name evidence="2" type="ORF">SAMN05216550_11821</name>
</gene>
<reference evidence="2 3" key="1">
    <citation type="submission" date="2016-10" db="EMBL/GenBank/DDBJ databases">
        <authorList>
            <person name="Varghese N."/>
            <person name="Submissions S."/>
        </authorList>
    </citation>
    <scope>NUCLEOTIDE SEQUENCE [LARGE SCALE GENOMIC DNA]</scope>
    <source>
        <strain evidence="2 3">LMG 22274</strain>
    </source>
</reference>
<evidence type="ECO:0000313" key="2">
    <source>
        <dbReference type="EMBL" id="SEK09642.1"/>
    </source>
</evidence>
<evidence type="ECO:0008006" key="4">
    <source>
        <dbReference type="Google" id="ProtNLM"/>
    </source>
</evidence>
<protein>
    <recommendedName>
        <fullName evidence="4">DUF2894 domain-containing protein</fullName>
    </recommendedName>
</protein>
<dbReference type="EMBL" id="FNZM01000018">
    <property type="protein sequence ID" value="SEK09642.1"/>
    <property type="molecule type" value="Genomic_DNA"/>
</dbReference>
<dbReference type="AlphaFoldDB" id="A0AAQ1JX08"/>
<evidence type="ECO:0000256" key="1">
    <source>
        <dbReference type="SAM" id="MobiDB-lite"/>
    </source>
</evidence>
<dbReference type="Pfam" id="PF11445">
    <property type="entry name" value="DUF2894"/>
    <property type="match status" value="1"/>
</dbReference>
<evidence type="ECO:0000313" key="3">
    <source>
        <dbReference type="Proteomes" id="UP000183529"/>
    </source>
</evidence>
<comment type="caution">
    <text evidence="2">The sequence shown here is derived from an EMBL/GenBank/DDBJ whole genome shotgun (WGS) entry which is preliminary data.</text>
</comment>
<feature type="region of interest" description="Disordered" evidence="1">
    <location>
        <begin position="192"/>
        <end position="211"/>
    </location>
</feature>
<name>A0AAQ1JX08_9BURK</name>
<dbReference type="Proteomes" id="UP000183529">
    <property type="component" value="Unassembled WGS sequence"/>
</dbReference>
<accession>A0AAQ1JX08</accession>
<proteinExistence type="predicted"/>